<dbReference type="InterPro" id="IPR051932">
    <property type="entry name" value="Bact_StressResp_Reg"/>
</dbReference>
<dbReference type="SUPFAM" id="SSF52091">
    <property type="entry name" value="SpoIIaa-like"/>
    <property type="match status" value="1"/>
</dbReference>
<reference evidence="3" key="1">
    <citation type="submission" date="2017-05" db="EMBL/GenBank/DDBJ databases">
        <authorList>
            <person name="Sung H."/>
        </authorList>
    </citation>
    <scope>NUCLEOTIDE SEQUENCE [LARGE SCALE GENOMIC DNA]</scope>
    <source>
        <strain evidence="3">AR23208</strain>
    </source>
</reference>
<sequence length="120" mass="13159">MMQVPILKMNDVLIVTLGNDITDDEAIAIKHNILVKIKETECQGLLIDISVVDLIDSFMGRILNEIAEMAKLMGSRTAITGMSPQVAITMIELGLKLQGVYTALTVEKGFEWLRNPNTGA</sequence>
<accession>A0A1Y0IVT1</accession>
<dbReference type="Pfam" id="PF01740">
    <property type="entry name" value="STAS"/>
    <property type="match status" value="1"/>
</dbReference>
<dbReference type="Gene3D" id="3.30.750.24">
    <property type="entry name" value="STAS domain"/>
    <property type="match status" value="1"/>
</dbReference>
<dbReference type="PANTHER" id="PTHR33745">
    <property type="entry name" value="RSBT ANTAGONIST PROTEIN RSBS-RELATED"/>
    <property type="match status" value="1"/>
</dbReference>
<evidence type="ECO:0000313" key="3">
    <source>
        <dbReference type="Proteomes" id="UP000195437"/>
    </source>
</evidence>
<feature type="domain" description="STAS" evidence="1">
    <location>
        <begin position="2"/>
        <end position="113"/>
    </location>
</feature>
<dbReference type="AlphaFoldDB" id="A0A1Y0IVT1"/>
<dbReference type="PROSITE" id="PS50801">
    <property type="entry name" value="STAS"/>
    <property type="match status" value="1"/>
</dbReference>
<dbReference type="CDD" id="cd07041">
    <property type="entry name" value="STAS_RsbR_RsbS_like"/>
    <property type="match status" value="1"/>
</dbReference>
<proteinExistence type="predicted"/>
<dbReference type="OrthoDB" id="2379721at2"/>
<organism evidence="2 3">
    <name type="scientific">Tumebacillus avium</name>
    <dbReference type="NCBI Taxonomy" id="1903704"/>
    <lineage>
        <taxon>Bacteria</taxon>
        <taxon>Bacillati</taxon>
        <taxon>Bacillota</taxon>
        <taxon>Bacilli</taxon>
        <taxon>Bacillales</taxon>
        <taxon>Alicyclobacillaceae</taxon>
        <taxon>Tumebacillus</taxon>
    </lineage>
</organism>
<dbReference type="InterPro" id="IPR002645">
    <property type="entry name" value="STAS_dom"/>
</dbReference>
<evidence type="ECO:0000313" key="2">
    <source>
        <dbReference type="EMBL" id="ARU63886.1"/>
    </source>
</evidence>
<name>A0A1Y0IVT1_9BACL</name>
<dbReference type="EMBL" id="CP021434">
    <property type="protein sequence ID" value="ARU63886.1"/>
    <property type="molecule type" value="Genomic_DNA"/>
</dbReference>
<keyword evidence="3" id="KW-1185">Reference proteome</keyword>
<dbReference type="KEGG" id="tum:CBW65_12445"/>
<protein>
    <recommendedName>
        <fullName evidence="1">STAS domain-containing protein</fullName>
    </recommendedName>
</protein>
<dbReference type="Proteomes" id="UP000195437">
    <property type="component" value="Chromosome"/>
</dbReference>
<evidence type="ECO:0000259" key="1">
    <source>
        <dbReference type="PROSITE" id="PS50801"/>
    </source>
</evidence>
<gene>
    <name evidence="2" type="ORF">CBW65_12445</name>
</gene>
<dbReference type="PANTHER" id="PTHR33745:SF1">
    <property type="entry name" value="RSBT ANTAGONIST PROTEIN RSBS"/>
    <property type="match status" value="1"/>
</dbReference>
<dbReference type="InterPro" id="IPR036513">
    <property type="entry name" value="STAS_dom_sf"/>
</dbReference>